<reference evidence="2" key="1">
    <citation type="journal article" date="2013" name="Genome Announc.">
        <title>Complete Chromosome Sequence of Carnobacterium maltaromaticum LMA 28.</title>
        <authorList>
            <person name="Cailliez-Grimal C."/>
            <person name="Chaillou S."/>
            <person name="Anba-Mondoloni J."/>
            <person name="Loux V."/>
            <person name="Afzal M.I."/>
            <person name="Rahman A."/>
            <person name="Kergourlay G."/>
            <person name="Champomier-Verges M.C."/>
            <person name="Zagorec M."/>
            <person name="Dalgaard P."/>
            <person name="Leisner J.J."/>
            <person name="Prevost H."/>
            <person name="Revol-Junelles A.M."/>
            <person name="Borges F."/>
        </authorList>
    </citation>
    <scope>NUCLEOTIDE SEQUENCE</scope>
    <source>
        <strain evidence="2">LMA28</strain>
    </source>
</reference>
<name>K8E5Q1_CARML</name>
<dbReference type="STRING" id="1234679.BN424_2570"/>
<dbReference type="Proteomes" id="UP000000212">
    <property type="component" value="Chromosome"/>
</dbReference>
<evidence type="ECO:0000313" key="1">
    <source>
        <dbReference type="EMBL" id="CCO12009.2"/>
    </source>
</evidence>
<evidence type="ECO:0000313" key="2">
    <source>
        <dbReference type="Proteomes" id="UP000000212"/>
    </source>
</evidence>
<dbReference type="HOGENOM" id="CLU_3286776_0_0_9"/>
<proteinExistence type="predicted"/>
<organism evidence="1 2">
    <name type="scientific">Carnobacterium maltaromaticum LMA28</name>
    <dbReference type="NCBI Taxonomy" id="1234679"/>
    <lineage>
        <taxon>Bacteria</taxon>
        <taxon>Bacillati</taxon>
        <taxon>Bacillota</taxon>
        <taxon>Bacilli</taxon>
        <taxon>Lactobacillales</taxon>
        <taxon>Carnobacteriaceae</taxon>
        <taxon>Carnobacterium</taxon>
    </lineage>
</organism>
<protein>
    <submittedName>
        <fullName evidence="1">Uncharacterized protein</fullName>
    </submittedName>
</protein>
<sequence length="40" mass="4584">MVLIKSMNYSGKTAIVYDGRNCYDLSNMANNDIEYYSIGR</sequence>
<dbReference type="EMBL" id="HE999757">
    <property type="protein sequence ID" value="CCO12009.2"/>
    <property type="molecule type" value="Genomic_DNA"/>
</dbReference>
<gene>
    <name evidence="1" type="ORF">BN424_2570</name>
</gene>
<accession>K8E5Q1</accession>
<dbReference type="Gene3D" id="3.40.50.720">
    <property type="entry name" value="NAD(P)-binding Rossmann-like Domain"/>
    <property type="match status" value="1"/>
</dbReference>
<dbReference type="AlphaFoldDB" id="K8E5Q1"/>
<keyword evidence="2" id="KW-1185">Reference proteome</keyword>
<dbReference type="KEGG" id="cml:BN424_2570"/>